<accession>A0ACC0BJX1</accession>
<evidence type="ECO:0000313" key="1">
    <source>
        <dbReference type="EMBL" id="KAI5672930.1"/>
    </source>
</evidence>
<name>A0ACC0BJX1_CATRO</name>
<organism evidence="1 2">
    <name type="scientific">Catharanthus roseus</name>
    <name type="common">Madagascar periwinkle</name>
    <name type="synonym">Vinca rosea</name>
    <dbReference type="NCBI Taxonomy" id="4058"/>
    <lineage>
        <taxon>Eukaryota</taxon>
        <taxon>Viridiplantae</taxon>
        <taxon>Streptophyta</taxon>
        <taxon>Embryophyta</taxon>
        <taxon>Tracheophyta</taxon>
        <taxon>Spermatophyta</taxon>
        <taxon>Magnoliopsida</taxon>
        <taxon>eudicotyledons</taxon>
        <taxon>Gunneridae</taxon>
        <taxon>Pentapetalae</taxon>
        <taxon>asterids</taxon>
        <taxon>lamiids</taxon>
        <taxon>Gentianales</taxon>
        <taxon>Apocynaceae</taxon>
        <taxon>Rauvolfioideae</taxon>
        <taxon>Vinceae</taxon>
        <taxon>Catharanthinae</taxon>
        <taxon>Catharanthus</taxon>
    </lineage>
</organism>
<evidence type="ECO:0000313" key="2">
    <source>
        <dbReference type="Proteomes" id="UP001060085"/>
    </source>
</evidence>
<dbReference type="EMBL" id="CM044703">
    <property type="protein sequence ID" value="KAI5672930.1"/>
    <property type="molecule type" value="Genomic_DNA"/>
</dbReference>
<keyword evidence="2" id="KW-1185">Reference proteome</keyword>
<gene>
    <name evidence="1" type="ORF">M9H77_13294</name>
</gene>
<sequence>MEARLDSRIQTTTTDWIPFSQGISTRQGRYKVSKSLIQSQRIGRKPESHIIAELARLDRKDSVEGDIIGRLSQDWYPIKCNCNDLLWVILVAISATVLYIWSPITQYVLSYVLPFFILPSSQYSAPSGLAGVVGHRFALT</sequence>
<reference evidence="2" key="1">
    <citation type="journal article" date="2023" name="Nat. Plants">
        <title>Single-cell RNA sequencing provides a high-resolution roadmap for understanding the multicellular compartmentation of specialized metabolism.</title>
        <authorList>
            <person name="Sun S."/>
            <person name="Shen X."/>
            <person name="Li Y."/>
            <person name="Li Y."/>
            <person name="Wang S."/>
            <person name="Li R."/>
            <person name="Zhang H."/>
            <person name="Shen G."/>
            <person name="Guo B."/>
            <person name="Wei J."/>
            <person name="Xu J."/>
            <person name="St-Pierre B."/>
            <person name="Chen S."/>
            <person name="Sun C."/>
        </authorList>
    </citation>
    <scope>NUCLEOTIDE SEQUENCE [LARGE SCALE GENOMIC DNA]</scope>
</reference>
<comment type="caution">
    <text evidence="1">The sequence shown here is derived from an EMBL/GenBank/DDBJ whole genome shotgun (WGS) entry which is preliminary data.</text>
</comment>
<protein>
    <submittedName>
        <fullName evidence="1">Uncharacterized protein</fullName>
    </submittedName>
</protein>
<dbReference type="Proteomes" id="UP001060085">
    <property type="component" value="Linkage Group LG03"/>
</dbReference>
<proteinExistence type="predicted"/>